<dbReference type="AlphaFoldDB" id="A0A0P1KW26"/>
<dbReference type="SMART" id="SM00981">
    <property type="entry name" value="THUMP"/>
    <property type="match status" value="1"/>
</dbReference>
<evidence type="ECO:0000313" key="3">
    <source>
        <dbReference type="EMBL" id="CUS24212.1"/>
    </source>
</evidence>
<dbReference type="OrthoDB" id="367221at2759"/>
<organism evidence="3 4">
    <name type="scientific">Lachancea quebecensis</name>
    <dbReference type="NCBI Taxonomy" id="1654605"/>
    <lineage>
        <taxon>Eukaryota</taxon>
        <taxon>Fungi</taxon>
        <taxon>Dikarya</taxon>
        <taxon>Ascomycota</taxon>
        <taxon>Saccharomycotina</taxon>
        <taxon>Saccharomycetes</taxon>
        <taxon>Saccharomycetales</taxon>
        <taxon>Saccharomycetaceae</taxon>
        <taxon>Lachancea</taxon>
    </lineage>
</organism>
<dbReference type="InterPro" id="IPR004114">
    <property type="entry name" value="THUMP_dom"/>
</dbReference>
<protein>
    <submittedName>
        <fullName evidence="3">LAQU0S14e02718g1_1</fullName>
    </submittedName>
</protein>
<dbReference type="PROSITE" id="PS51165">
    <property type="entry name" value="THUMP"/>
    <property type="match status" value="1"/>
</dbReference>
<proteinExistence type="predicted"/>
<dbReference type="InterPro" id="IPR040183">
    <property type="entry name" value="THUMPD1-like"/>
</dbReference>
<dbReference type="GO" id="GO:0003723">
    <property type="term" value="F:RNA binding"/>
    <property type="evidence" value="ECO:0007669"/>
    <property type="project" value="UniProtKB-UniRule"/>
</dbReference>
<dbReference type="Proteomes" id="UP000236544">
    <property type="component" value="Unassembled WGS sequence"/>
</dbReference>
<dbReference type="FunFam" id="3.30.2300.10:FF:000001">
    <property type="entry name" value="THUMP domain-containing protein 1"/>
    <property type="match status" value="1"/>
</dbReference>
<dbReference type="SUPFAM" id="SSF143437">
    <property type="entry name" value="THUMP domain-like"/>
    <property type="match status" value="1"/>
</dbReference>
<dbReference type="Pfam" id="PF02926">
    <property type="entry name" value="THUMP"/>
    <property type="match status" value="1"/>
</dbReference>
<name>A0A0P1KW26_9SACH</name>
<dbReference type="EMBL" id="LN890536">
    <property type="protein sequence ID" value="CUS24212.1"/>
    <property type="molecule type" value="Genomic_DNA"/>
</dbReference>
<reference evidence="4" key="1">
    <citation type="submission" date="2015-10" db="EMBL/GenBank/DDBJ databases">
        <authorList>
            <person name="Devillers H."/>
        </authorList>
    </citation>
    <scope>NUCLEOTIDE SEQUENCE [LARGE SCALE GENOMIC DNA]</scope>
</reference>
<evidence type="ECO:0000313" key="4">
    <source>
        <dbReference type="Proteomes" id="UP000236544"/>
    </source>
</evidence>
<gene>
    <name evidence="3" type="ORF">LAQU0_S14e02718g</name>
</gene>
<sequence>MSKRTRESDKSGSKKKYKFSTGIIEPCVSGIYATCARKHEKQAAQELAQLFQEKVEEWYSDEMRELGDGESNDESDNDASVEDKIKKELEALQAKNKGPKSKEILRFVDLNCECVVFCKTRKPIDPEKFVYRLMQEFANPKETQKRTRYVQKLTPVSFSCNASLSELTKLSQRVLKPHFHEEGTKPLKFAIEVTRRNFNTLDKMDIIKEVARVAGNGGQLSHKVDLKNYDKLILVECFKNNIGMSVVNSEYREGFKKYNIQQIFESKFKAQTATVTQEAKIEPK</sequence>
<feature type="domain" description="THUMP" evidence="2">
    <location>
        <begin position="138"/>
        <end position="248"/>
    </location>
</feature>
<evidence type="ECO:0000259" key="2">
    <source>
        <dbReference type="PROSITE" id="PS51165"/>
    </source>
</evidence>
<keyword evidence="1" id="KW-0694">RNA-binding</keyword>
<dbReference type="PANTHER" id="PTHR13452:SF10">
    <property type="entry name" value="THUMP DOMAIN-CONTAINING PROTEIN 1"/>
    <property type="match status" value="1"/>
</dbReference>
<dbReference type="CDD" id="cd11717">
    <property type="entry name" value="THUMP_THUMPD1_like"/>
    <property type="match status" value="1"/>
</dbReference>
<dbReference type="Gene3D" id="3.30.2300.10">
    <property type="entry name" value="THUMP superfamily"/>
    <property type="match status" value="1"/>
</dbReference>
<keyword evidence="4" id="KW-1185">Reference proteome</keyword>
<dbReference type="GO" id="GO:0006400">
    <property type="term" value="P:tRNA modification"/>
    <property type="evidence" value="ECO:0007669"/>
    <property type="project" value="InterPro"/>
</dbReference>
<evidence type="ECO:0000256" key="1">
    <source>
        <dbReference type="PROSITE-ProRule" id="PRU00529"/>
    </source>
</evidence>
<dbReference type="PANTHER" id="PTHR13452">
    <property type="entry name" value="THUMP DOMAIN CONTAINING PROTEIN 1-RELATED"/>
    <property type="match status" value="1"/>
</dbReference>
<accession>A0A0P1KW26</accession>